<dbReference type="Pfam" id="PF17941">
    <property type="entry name" value="PP_kinase_C_1"/>
    <property type="match status" value="1"/>
</dbReference>
<feature type="binding site" evidence="6">
    <location>
        <position position="591"/>
    </location>
    <ligand>
        <name>ATP</name>
        <dbReference type="ChEBI" id="CHEBI:30616"/>
    </ligand>
</feature>
<reference evidence="12 13" key="1">
    <citation type="submission" date="2016-01" db="EMBL/GenBank/DDBJ databases">
        <title>Genome sequence of the acidophilic iron oxidising Ferrovum strain Z-31.</title>
        <authorList>
            <person name="Poehlein A."/>
            <person name="Ullrich S.R."/>
            <person name="Schloemann M."/>
            <person name="Muehling M."/>
            <person name="Daniel R."/>
        </authorList>
    </citation>
    <scope>NUCLEOTIDE SEQUENCE [LARGE SCALE GENOMIC DNA]</scope>
    <source>
        <strain evidence="12 13">Z-31</strain>
    </source>
</reference>
<dbReference type="GO" id="GO:0009358">
    <property type="term" value="C:polyphosphate kinase complex"/>
    <property type="evidence" value="ECO:0007669"/>
    <property type="project" value="InterPro"/>
</dbReference>
<feature type="binding site" evidence="6">
    <location>
        <position position="72"/>
    </location>
    <ligand>
        <name>ATP</name>
        <dbReference type="ChEBI" id="CHEBI:30616"/>
    </ligand>
</feature>
<feature type="domain" description="Polyphosphate kinase N-terminal" evidence="9">
    <location>
        <begin position="34"/>
        <end position="139"/>
    </location>
</feature>
<accession>A0A149W1I7</accession>
<feature type="binding site" evidence="6">
    <location>
        <position position="619"/>
    </location>
    <ligand>
        <name>ATP</name>
        <dbReference type="ChEBI" id="CHEBI:30616"/>
    </ligand>
</feature>
<evidence type="ECO:0000259" key="8">
    <source>
        <dbReference type="Pfam" id="PF02503"/>
    </source>
</evidence>
<sequence length="717" mass="82009">MVFLILVGWYTEGVPRFPFLTDFMSNPVTPASRFLNRELGLLAFNGRVLSLVEDDETPLLEQLRYLCIVSSNLDEFFEIRVAGLKQQIREGITKTGPDGLPPLRVYRLVCNVAHELVAHQYHLLNERVLPRLAEEGICFHRRNHWTEAQHAWARNYYLREIKPVLTPIGLDTAHPFPRILNKSLNFAVELSGVDAFGRPCTHAVVQAPRSLPRFIQLPEEICGCPYGFIFLSSILHANVGDLFHGLTVEGCYQFRLTRNSELLLEDEEVSDLRLALQGELSHRQYGDEVRLEVPENCSETMAQFLLDTFELEETDLYRVDGPVNLVRLMRVADLVDRPDLKFPSFQPQLPRELDQTVPLIETLKKRDLLLHHPFQPFMPVIQFVQQAARDPAVLAIKQTVYRTGTDSELIEALIEAAHQGKEVTVVVELLARFDEEANINWAEKLEAAGAHVVYGVFGYKTHAKMCLIIRREQGELRRYVHLGTGNYHARTTRTYTDFGLFTAHPEITADVSAIFMQITGLGKQERLRHLWQAPFTLHSGTLQAIAREIQFARKGDKAHIIAKMNALTEPLLIEALYEASQAGVHIDLIIRGVCLLRPGVKGLSEHIRVRSLIGRFLEHHRVMYFRHGGSHNVFIASADWMDRNFFRRIEVCIPILDPRIKRRILSEGLRSYLRDNHAAWIMNGEGQYARTHPRRGSSCFRVHDFLLQHLSQKSSSS</sequence>
<dbReference type="SUPFAM" id="SSF56024">
    <property type="entry name" value="Phospholipase D/nuclease"/>
    <property type="match status" value="2"/>
</dbReference>
<comment type="function">
    <text evidence="6 7">Catalyzes the reversible transfer of the terminal phosphate of ATP to form a long-chain polyphosphate (polyP).</text>
</comment>
<dbReference type="PIRSF" id="PIRSF015589">
    <property type="entry name" value="PP_kinase"/>
    <property type="match status" value="1"/>
</dbReference>
<dbReference type="Pfam" id="PF13089">
    <property type="entry name" value="PP_kinase_N"/>
    <property type="match status" value="1"/>
</dbReference>
<organism evidence="12 13">
    <name type="scientific">Ferrovum myxofaciens</name>
    <dbReference type="NCBI Taxonomy" id="416213"/>
    <lineage>
        <taxon>Bacteria</taxon>
        <taxon>Pseudomonadati</taxon>
        <taxon>Pseudomonadota</taxon>
        <taxon>Betaproteobacteria</taxon>
        <taxon>Ferrovales</taxon>
        <taxon>Ferrovaceae</taxon>
        <taxon>Ferrovum</taxon>
    </lineage>
</organism>
<evidence type="ECO:0000256" key="5">
    <source>
        <dbReference type="ARBA" id="ARBA00022840"/>
    </source>
</evidence>
<dbReference type="EC" id="2.7.4.1" evidence="6 7"/>
<dbReference type="PATRIC" id="fig|1789004.3.peg.106"/>
<evidence type="ECO:0000256" key="4">
    <source>
        <dbReference type="ARBA" id="ARBA00022777"/>
    </source>
</evidence>
<evidence type="ECO:0000256" key="7">
    <source>
        <dbReference type="RuleBase" id="RU003800"/>
    </source>
</evidence>
<comment type="caution">
    <text evidence="12">The sequence shown here is derived from an EMBL/GenBank/DDBJ whole genome shotgun (WGS) entry which is preliminary data.</text>
</comment>
<feature type="domain" description="Polyphosphate kinase middle" evidence="8">
    <location>
        <begin position="149"/>
        <end position="330"/>
    </location>
</feature>
<gene>
    <name evidence="6 12" type="primary">ppk</name>
    <name evidence="12" type="ORF">FEMY_01060</name>
</gene>
<keyword evidence="4 6" id="KW-0418">Kinase</keyword>
<dbReference type="NCBIfam" id="NF003921">
    <property type="entry name" value="PRK05443.2-2"/>
    <property type="match status" value="1"/>
</dbReference>
<keyword evidence="13" id="KW-1185">Reference proteome</keyword>
<dbReference type="GO" id="GO:0006799">
    <property type="term" value="P:polyphosphate biosynthetic process"/>
    <property type="evidence" value="ECO:0007669"/>
    <property type="project" value="UniProtKB-UniRule"/>
</dbReference>
<dbReference type="Gene3D" id="3.30.870.10">
    <property type="entry name" value="Endonuclease Chain A"/>
    <property type="match status" value="2"/>
</dbReference>
<dbReference type="HAMAP" id="MF_00347">
    <property type="entry name" value="Polyphosphate_kinase"/>
    <property type="match status" value="1"/>
</dbReference>
<dbReference type="SUPFAM" id="SSF140356">
    <property type="entry name" value="PPK N-terminal domain-like"/>
    <property type="match status" value="1"/>
</dbReference>
<feature type="binding site" evidence="6">
    <location>
        <position position="432"/>
    </location>
    <ligand>
        <name>Mg(2+)</name>
        <dbReference type="ChEBI" id="CHEBI:18420"/>
    </ligand>
</feature>
<dbReference type="GO" id="GO:0046872">
    <property type="term" value="F:metal ion binding"/>
    <property type="evidence" value="ECO:0007669"/>
    <property type="project" value="UniProtKB-KW"/>
</dbReference>
<dbReference type="NCBIfam" id="TIGR03705">
    <property type="entry name" value="poly_P_kin"/>
    <property type="match status" value="1"/>
</dbReference>
<feature type="domain" description="Polyphosphate kinase C-terminal" evidence="10">
    <location>
        <begin position="531"/>
        <end position="695"/>
    </location>
</feature>
<dbReference type="Pfam" id="PF13090">
    <property type="entry name" value="PP_kinase_C"/>
    <property type="match status" value="1"/>
</dbReference>
<comment type="PTM">
    <text evidence="6 7">An intermediate of this reaction is the autophosphorylated ppk in which a phosphate is covalently linked to a histidine residue through a N-P bond.</text>
</comment>
<dbReference type="NCBIfam" id="NF003918">
    <property type="entry name" value="PRK05443.1-2"/>
    <property type="match status" value="1"/>
</dbReference>
<dbReference type="AlphaFoldDB" id="A0A149W1I7"/>
<feature type="binding site" evidence="6">
    <location>
        <position position="402"/>
    </location>
    <ligand>
        <name>Mg(2+)</name>
        <dbReference type="ChEBI" id="CHEBI:18420"/>
    </ligand>
</feature>
<dbReference type="CDD" id="cd09168">
    <property type="entry name" value="PLDc_PaPPK1_C2_like"/>
    <property type="match status" value="1"/>
</dbReference>
<evidence type="ECO:0000313" key="12">
    <source>
        <dbReference type="EMBL" id="KXW59316.1"/>
    </source>
</evidence>
<dbReference type="Gene3D" id="3.30.1840.10">
    <property type="entry name" value="Polyphosphate kinase middle domain"/>
    <property type="match status" value="1"/>
</dbReference>
<dbReference type="InterPro" id="IPR003414">
    <property type="entry name" value="PP_kinase"/>
</dbReference>
<keyword evidence="6" id="KW-0460">Magnesium</keyword>
<dbReference type="STRING" id="1789004.FEMY_01060"/>
<dbReference type="InterPro" id="IPR036830">
    <property type="entry name" value="PP_kinase_middle_dom_sf"/>
</dbReference>
<dbReference type="InterPro" id="IPR041108">
    <property type="entry name" value="PP_kinase_C_1"/>
</dbReference>
<evidence type="ECO:0000259" key="11">
    <source>
        <dbReference type="Pfam" id="PF17941"/>
    </source>
</evidence>
<evidence type="ECO:0000259" key="10">
    <source>
        <dbReference type="Pfam" id="PF13090"/>
    </source>
</evidence>
<keyword evidence="1 6" id="KW-0597">Phosphoprotein</keyword>
<keyword evidence="3 6" id="KW-0547">Nucleotide-binding</keyword>
<dbReference type="GO" id="GO:0008976">
    <property type="term" value="F:polyphosphate kinase activity"/>
    <property type="evidence" value="ECO:0007669"/>
    <property type="project" value="UniProtKB-UniRule"/>
</dbReference>
<dbReference type="EMBL" id="LRRD01000002">
    <property type="protein sequence ID" value="KXW59316.1"/>
    <property type="molecule type" value="Genomic_DNA"/>
</dbReference>
<evidence type="ECO:0000256" key="3">
    <source>
        <dbReference type="ARBA" id="ARBA00022741"/>
    </source>
</evidence>
<keyword evidence="2 6" id="KW-0808">Transferase</keyword>
<dbReference type="NCBIfam" id="NF003917">
    <property type="entry name" value="PRK05443.1-1"/>
    <property type="match status" value="1"/>
</dbReference>
<keyword evidence="6" id="KW-0479">Metal-binding</keyword>
<dbReference type="SUPFAM" id="SSF143724">
    <property type="entry name" value="PHP14-like"/>
    <property type="match status" value="1"/>
</dbReference>
<evidence type="ECO:0000256" key="2">
    <source>
        <dbReference type="ARBA" id="ARBA00022679"/>
    </source>
</evidence>
<dbReference type="InterPro" id="IPR025200">
    <property type="entry name" value="PPK_C_dom2"/>
</dbReference>
<feature type="active site" description="Phosphohistidine intermediate" evidence="6">
    <location>
        <position position="462"/>
    </location>
</feature>
<dbReference type="GO" id="GO:0005524">
    <property type="term" value="F:ATP binding"/>
    <property type="evidence" value="ECO:0007669"/>
    <property type="project" value="UniProtKB-KW"/>
</dbReference>
<name>A0A149W1I7_9PROT</name>
<dbReference type="Proteomes" id="UP000075653">
    <property type="component" value="Unassembled WGS sequence"/>
</dbReference>
<dbReference type="InterPro" id="IPR024953">
    <property type="entry name" value="PP_kinase_middle"/>
</dbReference>
<proteinExistence type="inferred from homology"/>
<dbReference type="InterPro" id="IPR025198">
    <property type="entry name" value="PPK_N_dom"/>
</dbReference>
<evidence type="ECO:0000259" key="9">
    <source>
        <dbReference type="Pfam" id="PF13089"/>
    </source>
</evidence>
<feature type="domain" description="Polyphosphate kinase C-terminal" evidence="11">
    <location>
        <begin position="360"/>
        <end position="522"/>
    </location>
</feature>
<comment type="catalytic activity">
    <reaction evidence="6 7">
        <text>[phosphate](n) + ATP = [phosphate](n+1) + ADP</text>
        <dbReference type="Rhea" id="RHEA:19573"/>
        <dbReference type="Rhea" id="RHEA-COMP:9859"/>
        <dbReference type="Rhea" id="RHEA-COMP:14280"/>
        <dbReference type="ChEBI" id="CHEBI:16838"/>
        <dbReference type="ChEBI" id="CHEBI:30616"/>
        <dbReference type="ChEBI" id="CHEBI:456216"/>
        <dbReference type="EC" id="2.7.4.1"/>
    </reaction>
</comment>
<dbReference type="PANTHER" id="PTHR30218:SF0">
    <property type="entry name" value="POLYPHOSPHATE KINASE"/>
    <property type="match status" value="1"/>
</dbReference>
<dbReference type="PANTHER" id="PTHR30218">
    <property type="entry name" value="POLYPHOSPHATE KINASE"/>
    <property type="match status" value="1"/>
</dbReference>
<keyword evidence="5 6" id="KW-0067">ATP-binding</keyword>
<evidence type="ECO:0000256" key="6">
    <source>
        <dbReference type="HAMAP-Rule" id="MF_00347"/>
    </source>
</evidence>
<dbReference type="CDD" id="cd09165">
    <property type="entry name" value="PLDc_PaPPK1_C1_like"/>
    <property type="match status" value="1"/>
</dbReference>
<evidence type="ECO:0000313" key="13">
    <source>
        <dbReference type="Proteomes" id="UP000075653"/>
    </source>
</evidence>
<dbReference type="InterPro" id="IPR036832">
    <property type="entry name" value="PPK_N_dom_sf"/>
</dbReference>
<comment type="similarity">
    <text evidence="6 7">Belongs to the polyphosphate kinase 1 (PPK1) family.</text>
</comment>
<dbReference type="Pfam" id="PF02503">
    <property type="entry name" value="PP_kinase"/>
    <property type="match status" value="1"/>
</dbReference>
<feature type="binding site" evidence="6">
    <location>
        <position position="495"/>
    </location>
    <ligand>
        <name>ATP</name>
        <dbReference type="ChEBI" id="CHEBI:30616"/>
    </ligand>
</feature>
<evidence type="ECO:0000256" key="1">
    <source>
        <dbReference type="ARBA" id="ARBA00022553"/>
    </source>
</evidence>
<protein>
    <recommendedName>
        <fullName evidence="6 7">Polyphosphate kinase</fullName>
        <ecNumber evidence="6 7">2.7.4.1</ecNumber>
    </recommendedName>
    <alternativeName>
        <fullName evidence="6">ATP-polyphosphate phosphotransferase</fullName>
    </alternativeName>
    <alternativeName>
        <fullName evidence="6">Polyphosphoric acid kinase</fullName>
    </alternativeName>
</protein>
<dbReference type="Gene3D" id="1.20.58.310">
    <property type="entry name" value="Polyphosphate kinase N-terminal domain"/>
    <property type="match status" value="1"/>
</dbReference>
<comment type="cofactor">
    <cofactor evidence="6">
        <name>Mg(2+)</name>
        <dbReference type="ChEBI" id="CHEBI:18420"/>
    </cofactor>
</comment>